<feature type="compositionally biased region" description="Low complexity" evidence="3">
    <location>
        <begin position="57"/>
        <end position="73"/>
    </location>
</feature>
<accession>A0A0S7BYU6</accession>
<sequence length="355" mass="39344">MKRIAKIIFVAGIVGLFISGCHLPDQNVDPGILYTLAAETIQAENNRIASLTPPTPTSTITPTPTITPTATNTPTATIVPSPTWVTHAAGSADILVLYYNDVAESADEDAYYQWESESYVRKAEFEQQVRVLYELGYTSIGLSDMVKVLYEGGELPPRPVMFTFDSTKLGQYRNAYPILKKYGMKGNLMLLAAQIDTKNCLTTEQIKEMMADGWEIGSRGYWGNDIYHDPSKTGEEIGKSKPLLEQKFGVEVQVFAYPYGLPDNEGRMASAVSSYLYKAAFGKQHTVKQSINNVLYLGRYEILKGLSYNDFFSYLPWQEGTISQETMNWTLPTPTVDPTAYALTAVANVEAPTTP</sequence>
<evidence type="ECO:0000313" key="6">
    <source>
        <dbReference type="Proteomes" id="UP000053370"/>
    </source>
</evidence>
<dbReference type="Gene3D" id="3.20.20.370">
    <property type="entry name" value="Glycoside hydrolase/deacetylase"/>
    <property type="match status" value="1"/>
</dbReference>
<dbReference type="Proteomes" id="UP000053370">
    <property type="component" value="Unassembled WGS sequence"/>
</dbReference>
<gene>
    <name evidence="5" type="ORF">ATC1_131543</name>
</gene>
<dbReference type="InterPro" id="IPR051398">
    <property type="entry name" value="Polysacch_Deacetylase"/>
</dbReference>
<dbReference type="EMBL" id="DF968181">
    <property type="protein sequence ID" value="GAP41551.1"/>
    <property type="molecule type" value="Genomic_DNA"/>
</dbReference>
<dbReference type="GO" id="GO:0005576">
    <property type="term" value="C:extracellular region"/>
    <property type="evidence" value="ECO:0007669"/>
    <property type="project" value="UniProtKB-SubCell"/>
</dbReference>
<evidence type="ECO:0000259" key="4">
    <source>
        <dbReference type="PROSITE" id="PS51677"/>
    </source>
</evidence>
<feature type="region of interest" description="Disordered" evidence="3">
    <location>
        <begin position="49"/>
        <end position="73"/>
    </location>
</feature>
<proteinExistence type="predicted"/>
<keyword evidence="2" id="KW-0732">Signal</keyword>
<comment type="subcellular location">
    <subcellularLocation>
        <location evidence="1">Secreted</location>
    </subcellularLocation>
</comment>
<dbReference type="RefSeq" id="WP_062282997.1">
    <property type="nucleotide sequence ID" value="NZ_DF968181.1"/>
</dbReference>
<dbReference type="OrthoDB" id="9778320at2"/>
<feature type="domain" description="NodB homology" evidence="4">
    <location>
        <begin position="158"/>
        <end position="355"/>
    </location>
</feature>
<name>A0A0S7BYU6_9CHLR</name>
<evidence type="ECO:0000313" key="5">
    <source>
        <dbReference type="EMBL" id="GAP41551.1"/>
    </source>
</evidence>
<dbReference type="STRING" id="1678840.ATC1_131543"/>
<evidence type="ECO:0000256" key="1">
    <source>
        <dbReference type="ARBA" id="ARBA00004613"/>
    </source>
</evidence>
<dbReference type="InterPro" id="IPR011330">
    <property type="entry name" value="Glyco_hydro/deAcase_b/a-brl"/>
</dbReference>
<dbReference type="Pfam" id="PF01522">
    <property type="entry name" value="Polysacc_deac_1"/>
    <property type="match status" value="1"/>
</dbReference>
<dbReference type="CDD" id="cd10918">
    <property type="entry name" value="CE4_NodB_like_5s_6s"/>
    <property type="match status" value="1"/>
</dbReference>
<dbReference type="GO" id="GO:0016810">
    <property type="term" value="F:hydrolase activity, acting on carbon-nitrogen (but not peptide) bonds"/>
    <property type="evidence" value="ECO:0007669"/>
    <property type="project" value="InterPro"/>
</dbReference>
<dbReference type="PROSITE" id="PS51257">
    <property type="entry name" value="PROKAR_LIPOPROTEIN"/>
    <property type="match status" value="1"/>
</dbReference>
<dbReference type="GO" id="GO:0005975">
    <property type="term" value="P:carbohydrate metabolic process"/>
    <property type="evidence" value="ECO:0007669"/>
    <property type="project" value="InterPro"/>
</dbReference>
<dbReference type="PROSITE" id="PS51677">
    <property type="entry name" value="NODB"/>
    <property type="match status" value="1"/>
</dbReference>
<organism evidence="5">
    <name type="scientific">Flexilinea flocculi</name>
    <dbReference type="NCBI Taxonomy" id="1678840"/>
    <lineage>
        <taxon>Bacteria</taxon>
        <taxon>Bacillati</taxon>
        <taxon>Chloroflexota</taxon>
        <taxon>Anaerolineae</taxon>
        <taxon>Anaerolineales</taxon>
        <taxon>Anaerolineaceae</taxon>
        <taxon>Flexilinea</taxon>
    </lineage>
</organism>
<reference evidence="5" key="1">
    <citation type="journal article" date="2015" name="Genome Announc.">
        <title>Draft Genome Sequence of Anaerolineae Strain TC1, a Novel Isolate from a Methanogenic Wastewater Treatment System.</title>
        <authorList>
            <person name="Matsuura N."/>
            <person name="Tourlousse D.M."/>
            <person name="Sun L."/>
            <person name="Toyonaga M."/>
            <person name="Kuroda K."/>
            <person name="Ohashi A."/>
            <person name="Cruz R."/>
            <person name="Yamaguchi T."/>
            <person name="Sekiguchi Y."/>
        </authorList>
    </citation>
    <scope>NUCLEOTIDE SEQUENCE [LARGE SCALE GENOMIC DNA]</scope>
    <source>
        <strain evidence="5">TC1</strain>
    </source>
</reference>
<dbReference type="InterPro" id="IPR002509">
    <property type="entry name" value="NODB_dom"/>
</dbReference>
<dbReference type="AlphaFoldDB" id="A0A0S7BYU6"/>
<dbReference type="PANTHER" id="PTHR34216:SF3">
    <property type="entry name" value="POLY-BETA-1,6-N-ACETYL-D-GLUCOSAMINE N-DEACETYLASE"/>
    <property type="match status" value="1"/>
</dbReference>
<protein>
    <submittedName>
        <fullName evidence="5">Polysaccharide deacetylase</fullName>
    </submittedName>
</protein>
<dbReference type="SUPFAM" id="SSF88713">
    <property type="entry name" value="Glycoside hydrolase/deacetylase"/>
    <property type="match status" value="1"/>
</dbReference>
<keyword evidence="6" id="KW-1185">Reference proteome</keyword>
<evidence type="ECO:0000256" key="2">
    <source>
        <dbReference type="ARBA" id="ARBA00022729"/>
    </source>
</evidence>
<dbReference type="PANTHER" id="PTHR34216">
    <property type="match status" value="1"/>
</dbReference>
<evidence type="ECO:0000256" key="3">
    <source>
        <dbReference type="SAM" id="MobiDB-lite"/>
    </source>
</evidence>